<dbReference type="GO" id="GO:0003677">
    <property type="term" value="F:DNA binding"/>
    <property type="evidence" value="ECO:0007669"/>
    <property type="project" value="UniProtKB-KW"/>
</dbReference>
<feature type="compositionally biased region" description="Polar residues" evidence="6">
    <location>
        <begin position="343"/>
        <end position="361"/>
    </location>
</feature>
<reference evidence="8" key="1">
    <citation type="submission" date="2020-01" db="EMBL/GenBank/DDBJ databases">
        <authorList>
            <consortium name="DOE Joint Genome Institute"/>
            <person name="Haridas S."/>
            <person name="Albert R."/>
            <person name="Binder M."/>
            <person name="Bloem J."/>
            <person name="Labutti K."/>
            <person name="Salamov A."/>
            <person name="Andreopoulos B."/>
            <person name="Baker S.E."/>
            <person name="Barry K."/>
            <person name="Bills G."/>
            <person name="Bluhm B.H."/>
            <person name="Cannon C."/>
            <person name="Castanera R."/>
            <person name="Culley D.E."/>
            <person name="Daum C."/>
            <person name="Ezra D."/>
            <person name="Gonzalez J.B."/>
            <person name="Henrissat B."/>
            <person name="Kuo A."/>
            <person name="Liang C."/>
            <person name="Lipzen A."/>
            <person name="Lutzoni F."/>
            <person name="Magnuson J."/>
            <person name="Mondo S."/>
            <person name="Nolan M."/>
            <person name="Ohm R."/>
            <person name="Pangilinan J."/>
            <person name="Park H.-J."/>
            <person name="Ramirez L."/>
            <person name="Alfaro M."/>
            <person name="Sun H."/>
            <person name="Tritt A."/>
            <person name="Yoshinaga Y."/>
            <person name="Zwiers L.-H."/>
            <person name="Turgeon B.G."/>
            <person name="Goodwin S.B."/>
            <person name="Spatafora J.W."/>
            <person name="Crous P.W."/>
            <person name="Grigoriev I.V."/>
        </authorList>
    </citation>
    <scope>NUCLEOTIDE SEQUENCE</scope>
    <source>
        <strain evidence="8">IPT5</strain>
    </source>
</reference>
<keyword evidence="3" id="KW-0238">DNA-binding</keyword>
<feature type="region of interest" description="Disordered" evidence="6">
    <location>
        <begin position="230"/>
        <end position="249"/>
    </location>
</feature>
<dbReference type="InterPro" id="IPR001138">
    <property type="entry name" value="Zn2Cys6_DnaBD"/>
</dbReference>
<dbReference type="GO" id="GO:0000981">
    <property type="term" value="F:DNA-binding transcription factor activity, RNA polymerase II-specific"/>
    <property type="evidence" value="ECO:0007669"/>
    <property type="project" value="InterPro"/>
</dbReference>
<feature type="compositionally biased region" description="Pro residues" evidence="6">
    <location>
        <begin position="236"/>
        <end position="249"/>
    </location>
</feature>
<keyword evidence="4" id="KW-0804">Transcription</keyword>
<dbReference type="EMBL" id="MU006289">
    <property type="protein sequence ID" value="KAF2856086.1"/>
    <property type="molecule type" value="Genomic_DNA"/>
</dbReference>
<dbReference type="AlphaFoldDB" id="A0A6A7BKQ0"/>
<feature type="region of interest" description="Disordered" evidence="6">
    <location>
        <begin position="340"/>
        <end position="361"/>
    </location>
</feature>
<evidence type="ECO:0000256" key="2">
    <source>
        <dbReference type="ARBA" id="ARBA00023015"/>
    </source>
</evidence>
<dbReference type="OrthoDB" id="2943660at2759"/>
<evidence type="ECO:0000256" key="4">
    <source>
        <dbReference type="ARBA" id="ARBA00023163"/>
    </source>
</evidence>
<dbReference type="InterPro" id="IPR036864">
    <property type="entry name" value="Zn2-C6_fun-type_DNA-bd_sf"/>
</dbReference>
<evidence type="ECO:0000256" key="1">
    <source>
        <dbReference type="ARBA" id="ARBA00022723"/>
    </source>
</evidence>
<dbReference type="CDD" id="cd00067">
    <property type="entry name" value="GAL4"/>
    <property type="match status" value="1"/>
</dbReference>
<dbReference type="GO" id="GO:0045122">
    <property type="term" value="P:aflatoxin biosynthetic process"/>
    <property type="evidence" value="ECO:0007669"/>
    <property type="project" value="InterPro"/>
</dbReference>
<organism evidence="8 9">
    <name type="scientific">Plenodomus tracheiphilus IPT5</name>
    <dbReference type="NCBI Taxonomy" id="1408161"/>
    <lineage>
        <taxon>Eukaryota</taxon>
        <taxon>Fungi</taxon>
        <taxon>Dikarya</taxon>
        <taxon>Ascomycota</taxon>
        <taxon>Pezizomycotina</taxon>
        <taxon>Dothideomycetes</taxon>
        <taxon>Pleosporomycetidae</taxon>
        <taxon>Pleosporales</taxon>
        <taxon>Pleosporineae</taxon>
        <taxon>Leptosphaeriaceae</taxon>
        <taxon>Plenodomus</taxon>
    </lineage>
</organism>
<dbReference type="PROSITE" id="PS00463">
    <property type="entry name" value="ZN2_CY6_FUNGAL_1"/>
    <property type="match status" value="1"/>
</dbReference>
<dbReference type="GO" id="GO:0005634">
    <property type="term" value="C:nucleus"/>
    <property type="evidence" value="ECO:0007669"/>
    <property type="project" value="InterPro"/>
</dbReference>
<dbReference type="GO" id="GO:0008270">
    <property type="term" value="F:zinc ion binding"/>
    <property type="evidence" value="ECO:0007669"/>
    <property type="project" value="InterPro"/>
</dbReference>
<keyword evidence="9" id="KW-1185">Reference proteome</keyword>
<feature type="domain" description="Zn(2)-C6 fungal-type" evidence="7">
    <location>
        <begin position="26"/>
        <end position="56"/>
    </location>
</feature>
<gene>
    <name evidence="8" type="ORF">T440DRAFT_383825</name>
</gene>
<dbReference type="Gene3D" id="4.10.240.10">
    <property type="entry name" value="Zn(2)-C6 fungal-type DNA-binding domain"/>
    <property type="match status" value="1"/>
</dbReference>
<dbReference type="SUPFAM" id="SSF57701">
    <property type="entry name" value="Zn2/Cys6 DNA-binding domain"/>
    <property type="match status" value="1"/>
</dbReference>
<keyword evidence="2" id="KW-0805">Transcription regulation</keyword>
<evidence type="ECO:0000256" key="3">
    <source>
        <dbReference type="ARBA" id="ARBA00023125"/>
    </source>
</evidence>
<dbReference type="PROSITE" id="PS50048">
    <property type="entry name" value="ZN2_CY6_FUNGAL_2"/>
    <property type="match status" value="1"/>
</dbReference>
<evidence type="ECO:0000256" key="5">
    <source>
        <dbReference type="ARBA" id="ARBA00023242"/>
    </source>
</evidence>
<evidence type="ECO:0000259" key="7">
    <source>
        <dbReference type="PROSITE" id="PS50048"/>
    </source>
</evidence>
<keyword evidence="1" id="KW-0479">Metal-binding</keyword>
<dbReference type="PRINTS" id="PR00755">
    <property type="entry name" value="AFLATOXINBRP"/>
</dbReference>
<name>A0A6A7BKQ0_9PLEO</name>
<keyword evidence="5" id="KW-0539">Nucleus</keyword>
<evidence type="ECO:0000313" key="8">
    <source>
        <dbReference type="EMBL" id="KAF2856086.1"/>
    </source>
</evidence>
<dbReference type="SMART" id="SM00066">
    <property type="entry name" value="GAL4"/>
    <property type="match status" value="1"/>
</dbReference>
<dbReference type="Proteomes" id="UP000799423">
    <property type="component" value="Unassembled WGS sequence"/>
</dbReference>
<evidence type="ECO:0000256" key="6">
    <source>
        <dbReference type="SAM" id="MobiDB-lite"/>
    </source>
</evidence>
<dbReference type="InterPro" id="IPR013700">
    <property type="entry name" value="AflR"/>
</dbReference>
<accession>A0A6A7BKQ0</accession>
<proteinExistence type="predicted"/>
<feature type="region of interest" description="Disordered" evidence="6">
    <location>
        <begin position="64"/>
        <end position="93"/>
    </location>
</feature>
<protein>
    <submittedName>
        <fullName evidence="8">Zn-II 2Cys6 regulatory protein</fullName>
    </submittedName>
</protein>
<dbReference type="Pfam" id="PF08493">
    <property type="entry name" value="AflR"/>
    <property type="match status" value="1"/>
</dbReference>
<sequence>MLAVPENSIMVTGRNGEPKLRKMRASCDACSRAKVKCDKLRPVCHRCNNMNICCNYSPSMRLGKPRKNRNPDGTVIRDVSPAGSCGPLGMRPDMIPRTNIHTAESSPEPTDPYFFCPATPEFHYPDVFMASGFNGGQSPDYSDSSLVNSWSSEEHVMLGAPTDMFTPMPPFLTPQPPFGGHARSDSVQSQSDMFSPPEIFQSPPIGPDHFVGMHDSVLSHQNKMMTSPSPMACAPLPTPPPPPPPPPPHTFVSTARHDCTQRAFQTLHSLYVPSDVDSGGQADGSPTWNDILLITQSAVDSIHNLLECSCSTNPHFSSTMTLSICKILASYQAIARVDDRGNTHTGSTRSESYSRTSNPLGISNASADDDLNLRTTTVLSELRRVEKLVDRFSERYCKNDNSGETGIESGLHYALEAQLRTRVRDTFKVIMRTAPEEVKRQMAFHSQNRARVHTM</sequence>
<evidence type="ECO:0000313" key="9">
    <source>
        <dbReference type="Proteomes" id="UP000799423"/>
    </source>
</evidence>
<dbReference type="Pfam" id="PF00172">
    <property type="entry name" value="Zn_clus"/>
    <property type="match status" value="1"/>
</dbReference>